<accession>A0ABN7XNQ3</accession>
<feature type="non-terminal residue" evidence="2">
    <location>
        <position position="1"/>
    </location>
</feature>
<organism evidence="2 3">
    <name type="scientific">Gigaspora margarita</name>
    <dbReference type="NCBI Taxonomy" id="4874"/>
    <lineage>
        <taxon>Eukaryota</taxon>
        <taxon>Fungi</taxon>
        <taxon>Fungi incertae sedis</taxon>
        <taxon>Mucoromycota</taxon>
        <taxon>Glomeromycotina</taxon>
        <taxon>Glomeromycetes</taxon>
        <taxon>Diversisporales</taxon>
        <taxon>Gigasporaceae</taxon>
        <taxon>Gigaspora</taxon>
    </lineage>
</organism>
<gene>
    <name evidence="2" type="ORF">GMARGA_LOCUS45774</name>
</gene>
<evidence type="ECO:0000256" key="1">
    <source>
        <dbReference type="SAM" id="MobiDB-lite"/>
    </source>
</evidence>
<name>A0ABN7XNQ3_GIGMA</name>
<keyword evidence="3" id="KW-1185">Reference proteome</keyword>
<dbReference type="Proteomes" id="UP000789901">
    <property type="component" value="Unassembled WGS sequence"/>
</dbReference>
<protein>
    <submittedName>
        <fullName evidence="2">35815_t:CDS:1</fullName>
    </submittedName>
</protein>
<proteinExistence type="predicted"/>
<feature type="region of interest" description="Disordered" evidence="1">
    <location>
        <begin position="1"/>
        <end position="35"/>
    </location>
</feature>
<reference evidence="2 3" key="1">
    <citation type="submission" date="2021-06" db="EMBL/GenBank/DDBJ databases">
        <authorList>
            <person name="Kallberg Y."/>
            <person name="Tangrot J."/>
            <person name="Rosling A."/>
        </authorList>
    </citation>
    <scope>NUCLEOTIDE SEQUENCE [LARGE SCALE GENOMIC DNA]</scope>
    <source>
        <strain evidence="2 3">120-4 pot B 10/14</strain>
    </source>
</reference>
<evidence type="ECO:0000313" key="2">
    <source>
        <dbReference type="EMBL" id="CAG8856953.1"/>
    </source>
</evidence>
<dbReference type="EMBL" id="CAJVQB010165660">
    <property type="protein sequence ID" value="CAG8856953.1"/>
    <property type="molecule type" value="Genomic_DNA"/>
</dbReference>
<evidence type="ECO:0000313" key="3">
    <source>
        <dbReference type="Proteomes" id="UP000789901"/>
    </source>
</evidence>
<sequence length="82" mass="8691">PIRTPIPEAPLVNQPDPINEAPLPLPPPIQNLPSPNNMAQAQALTEAANAINALALALGQGNGLQDPVTWIEEFRRAAKANK</sequence>
<comment type="caution">
    <text evidence="2">The sequence shown here is derived from an EMBL/GenBank/DDBJ whole genome shotgun (WGS) entry which is preliminary data.</text>
</comment>